<dbReference type="SUPFAM" id="SSF53720">
    <property type="entry name" value="ALDH-like"/>
    <property type="match status" value="1"/>
</dbReference>
<feature type="active site" evidence="2">
    <location>
        <position position="247"/>
    </location>
</feature>
<dbReference type="PROSITE" id="PS00687">
    <property type="entry name" value="ALDEHYDE_DEHYDR_GLU"/>
    <property type="match status" value="1"/>
</dbReference>
<dbReference type="InterPro" id="IPR015590">
    <property type="entry name" value="Aldehyde_DH_dom"/>
</dbReference>
<gene>
    <name evidence="5" type="ORF">LLY24_07835</name>
</gene>
<reference evidence="5" key="1">
    <citation type="submission" date="2021-11" db="EMBL/GenBank/DDBJ databases">
        <title>Halomonas sp., isolated from a coastal aquaculture zone in Dongshan Bay.</title>
        <authorList>
            <person name="Lin W."/>
        </authorList>
    </citation>
    <scope>NUCLEOTIDE SEQUENCE</scope>
    <source>
        <strain evidence="5">Yzlin-01</strain>
    </source>
</reference>
<comment type="similarity">
    <text evidence="3">Belongs to the aldehyde dehydrogenase family.</text>
</comment>
<dbReference type="CDD" id="cd07109">
    <property type="entry name" value="ALDH_AAS00426"/>
    <property type="match status" value="1"/>
</dbReference>
<dbReference type="RefSeq" id="WP_259035731.1">
    <property type="nucleotide sequence ID" value="NZ_JAJISC010000003.1"/>
</dbReference>
<comment type="caution">
    <text evidence="5">The sequence shown here is derived from an EMBL/GenBank/DDBJ whole genome shotgun (WGS) entry which is preliminary data.</text>
</comment>
<evidence type="ECO:0000313" key="5">
    <source>
        <dbReference type="EMBL" id="MCS2609225.1"/>
    </source>
</evidence>
<dbReference type="Gene3D" id="3.40.309.10">
    <property type="entry name" value="Aldehyde Dehydrogenase, Chain A, domain 2"/>
    <property type="match status" value="1"/>
</dbReference>
<evidence type="ECO:0000259" key="4">
    <source>
        <dbReference type="Pfam" id="PF00171"/>
    </source>
</evidence>
<sequence>MKDFGCYIEGTWRPAETNEWIDLHDPADQKVLARIARGSAKDIDQAVVSAQVAQQKWATRLPSDRARILYNIAQIIRDKAEELSMIECRDAGKPLVQAKADANAAARFFEYYAGVADKILGNSIPLGPDYVDFTVREPLGVTGQIVPWNYPLQIACRGIAPALATGNAVVLKPAELACLSIFTIADICQEAGLPNGLLNIVPGFGHEAGAALASHPGINLLVFTGSVETGTAVMQTAAKNVTPVLLELGGKSPNIILPDAELDTAIPLIIKAAFPHSGQTCSAGSRVLAHSSIKETVIERLRDSIGQLTLGRGLDDPDLGPVVSASQRQRIEDYIKLGQQEEADVYTGGRFIGDADQSTGHFVKPTLVCPASSSARVAREEIFGPVLTLLPFDTLEDAERLANDTEYGLVAGIWGRDIGRAHWLANRIKAGQVFVNCYGAGGGAEIPFGGYKKSGFGREKGMDAILSYTQIKNVCIRIDASNVNF</sequence>
<evidence type="ECO:0000256" key="3">
    <source>
        <dbReference type="RuleBase" id="RU003345"/>
    </source>
</evidence>
<keyword evidence="6" id="KW-1185">Reference proteome</keyword>
<dbReference type="EMBL" id="JAJISC010000003">
    <property type="protein sequence ID" value="MCS2609225.1"/>
    <property type="molecule type" value="Genomic_DNA"/>
</dbReference>
<dbReference type="InterPro" id="IPR016160">
    <property type="entry name" value="Ald_DH_CS_CYS"/>
</dbReference>
<dbReference type="InterPro" id="IPR016161">
    <property type="entry name" value="Ald_DH/histidinol_DH"/>
</dbReference>
<keyword evidence="1 3" id="KW-0560">Oxidoreductase</keyword>
<dbReference type="PROSITE" id="PS00070">
    <property type="entry name" value="ALDEHYDE_DEHYDR_CYS"/>
    <property type="match status" value="1"/>
</dbReference>
<feature type="domain" description="Aldehyde dehydrogenase" evidence="4">
    <location>
        <begin position="12"/>
        <end position="474"/>
    </location>
</feature>
<name>A0ABT2ECF7_9GAMM</name>
<evidence type="ECO:0000256" key="1">
    <source>
        <dbReference type="ARBA" id="ARBA00023002"/>
    </source>
</evidence>
<dbReference type="InterPro" id="IPR016162">
    <property type="entry name" value="Ald_DH_N"/>
</dbReference>
<protein>
    <submittedName>
        <fullName evidence="5">Aldehyde dehydrogenase family protein</fullName>
    </submittedName>
</protein>
<dbReference type="InterPro" id="IPR016163">
    <property type="entry name" value="Ald_DH_C"/>
</dbReference>
<dbReference type="PANTHER" id="PTHR11699">
    <property type="entry name" value="ALDEHYDE DEHYDROGENASE-RELATED"/>
    <property type="match status" value="1"/>
</dbReference>
<evidence type="ECO:0000313" key="6">
    <source>
        <dbReference type="Proteomes" id="UP001165542"/>
    </source>
</evidence>
<proteinExistence type="inferred from homology"/>
<accession>A0ABT2ECF7</accession>
<dbReference type="Pfam" id="PF00171">
    <property type="entry name" value="Aldedh"/>
    <property type="match status" value="1"/>
</dbReference>
<dbReference type="Proteomes" id="UP001165542">
    <property type="component" value="Unassembled WGS sequence"/>
</dbReference>
<dbReference type="Gene3D" id="3.40.605.10">
    <property type="entry name" value="Aldehyde Dehydrogenase, Chain A, domain 1"/>
    <property type="match status" value="1"/>
</dbReference>
<evidence type="ECO:0000256" key="2">
    <source>
        <dbReference type="PROSITE-ProRule" id="PRU10007"/>
    </source>
</evidence>
<dbReference type="InterPro" id="IPR029510">
    <property type="entry name" value="Ald_DH_CS_GLU"/>
</dbReference>
<organism evidence="5 6">
    <name type="scientific">Halomonas dongshanensis</name>
    <dbReference type="NCBI Taxonomy" id="2890835"/>
    <lineage>
        <taxon>Bacteria</taxon>
        <taxon>Pseudomonadati</taxon>
        <taxon>Pseudomonadota</taxon>
        <taxon>Gammaproteobacteria</taxon>
        <taxon>Oceanospirillales</taxon>
        <taxon>Halomonadaceae</taxon>
        <taxon>Halomonas</taxon>
    </lineage>
</organism>